<dbReference type="Proteomes" id="UP001195483">
    <property type="component" value="Unassembled WGS sequence"/>
</dbReference>
<accession>A0AAE0WAI1</accession>
<keyword evidence="11" id="KW-1185">Reference proteome</keyword>
<dbReference type="PANTHER" id="PTHR14374:SF0">
    <property type="entry name" value="TRAFFICKING PROTEIN PARTICLE COMPLEX SUBUNIT 11"/>
    <property type="match status" value="1"/>
</dbReference>
<dbReference type="InterPro" id="IPR025876">
    <property type="entry name" value="TRAPPC11_C"/>
</dbReference>
<dbReference type="AlphaFoldDB" id="A0AAE0WAI1"/>
<dbReference type="Pfam" id="PF11817">
    <property type="entry name" value="Foie-gras_1"/>
    <property type="match status" value="1"/>
</dbReference>
<evidence type="ECO:0000259" key="8">
    <source>
        <dbReference type="Pfam" id="PF11817"/>
    </source>
</evidence>
<name>A0AAE0WAI1_9BIVA</name>
<keyword evidence="6" id="KW-0931">ER-Golgi transport</keyword>
<evidence type="ECO:0000313" key="10">
    <source>
        <dbReference type="EMBL" id="KAK3606452.1"/>
    </source>
</evidence>
<evidence type="ECO:0000256" key="5">
    <source>
        <dbReference type="ARBA" id="ARBA00022448"/>
    </source>
</evidence>
<evidence type="ECO:0000256" key="2">
    <source>
        <dbReference type="ARBA" id="ARBA00004222"/>
    </source>
</evidence>
<dbReference type="PANTHER" id="PTHR14374">
    <property type="entry name" value="FOIE GRAS"/>
    <property type="match status" value="1"/>
</dbReference>
<keyword evidence="7" id="KW-0333">Golgi apparatus</keyword>
<dbReference type="InterPro" id="IPR021773">
    <property type="entry name" value="TPC11"/>
</dbReference>
<comment type="function">
    <text evidence="1">Involved in endoplasmic reticulum to Golgi apparatus trafficking at a very early stage.</text>
</comment>
<comment type="similarity">
    <text evidence="3">Belongs to the TRAPPC11 family.</text>
</comment>
<evidence type="ECO:0000256" key="1">
    <source>
        <dbReference type="ARBA" id="ARBA00001995"/>
    </source>
</evidence>
<sequence length="1122" mass="128313">MSWASELPAELLCRPTGLIALSGLDITYNAIHKSIWDAFCNNRRPDRVPLQFIVVQGDHEFPKCRTNKRQSYEWYIPKGILKTNWMRKHLNLVPAVVVIFFDLDWDEPLWKEKQMECATRVEIVRNSLQGSGTKVSVVLIQKNAPLPPGEDVIAVERAASLCSLCDLSAKHLYVLPHTDHLVGYTIRLENAFYELSQSYYHGEAKKVKAHRDFLNKTTHQLLFVRHQFKIAFYNELKQDTHTALKHYKQAYGHLLELRMHDTNLLEIKVNAGFINYKLCRMSFFHNAPLDGIAQFRKHIDFFKSKVGIAELAFEHSAWMSRQFHLFGDLFDEAIKLGLTAIQTQHPGFYYQQAANHAIARKQLCRGFCKPSFKTDETDNLEKMKALDFYGQRYWRPNHQSIDPPDPVKEKEGIADLQNLELRVDHSAIIIPLLSSAVAQFKKYKSPRMKRYLMVQMGEEYYHGKDYQKSLMFLSKVMWDYRGERWWPLLTSILVISMRCAYLTANVKDYVSNCLELIGPLDTKCTVEDKTRIQMNLLRVISNDAPEPEPGLDPVCVEKAKALWSTNSIEPCVFLIEMQSIVPLVECKAKFKADTVPADAEVEIEVYLRVKCPFPVRFSKLSVALSNQIYNQYCEIIDGHGISAASEMESRGGDLYLVPDRPKVFRFSFLPAQEDVEGKIEIIDVTLELGTRTARCAQLRWIGSGGDAVAQIQTAEHLLPKKPVSHIEDTLNWDYVEAQGLARVIPRASLLDIQIEHHPPCLQNEFYVCQLTITNKEDTVISHVRLSIETSESEAEDQTTHLCLDKAIFGGHIVSNISKVSLDELASGEKSSKTLFIKCLQTGNRNIFISINYLVEVRKKNQVILCMCQKKEMFMLNCVEPFEVAVKIMSMKFEATEVVQVDEPFLAMPELHCISPWPVEIQDSSIKLTSYVVHTDTFQSQLQGVSLKKRECAAECISLKPLNSIHPTVSLGTYVLHWRRKYENPITEQPFVSTVFLLPTVSLEQLPISVDLCLPAYGSVKTLLPVCYTIHNKTPYPQEIEINVEASDSFMFAGNKQVHFRVLPRKAYNLMYNLFPLVPGHVMLPKMHLNMLRYPGTMDLIVQKSLPTHIFIKPMGKTLERAA</sequence>
<evidence type="ECO:0000259" key="9">
    <source>
        <dbReference type="Pfam" id="PF12742"/>
    </source>
</evidence>
<comment type="subcellular location">
    <subcellularLocation>
        <location evidence="2">Golgi apparatus</location>
        <location evidence="2">cis-Golgi network</location>
    </subcellularLocation>
</comment>
<reference evidence="10" key="2">
    <citation type="journal article" date="2021" name="Genome Biol. Evol.">
        <title>Developing a high-quality reference genome for a parasitic bivalve with doubly uniparental inheritance (Bivalvia: Unionida).</title>
        <authorList>
            <person name="Smith C.H."/>
        </authorList>
    </citation>
    <scope>NUCLEOTIDE SEQUENCE</scope>
    <source>
        <strain evidence="10">CHS0354</strain>
        <tissue evidence="10">Mantle</tissue>
    </source>
</reference>
<protein>
    <recommendedName>
        <fullName evidence="4">Trafficking protein particle complex subunit 11</fullName>
    </recommendedName>
</protein>
<dbReference type="GO" id="GO:0005794">
    <property type="term" value="C:Golgi apparatus"/>
    <property type="evidence" value="ECO:0007669"/>
    <property type="project" value="UniProtKB-SubCell"/>
</dbReference>
<evidence type="ECO:0000256" key="7">
    <source>
        <dbReference type="ARBA" id="ARBA00023034"/>
    </source>
</evidence>
<evidence type="ECO:0000256" key="4">
    <source>
        <dbReference type="ARBA" id="ARBA00021520"/>
    </source>
</evidence>
<evidence type="ECO:0000313" key="11">
    <source>
        <dbReference type="Proteomes" id="UP001195483"/>
    </source>
</evidence>
<feature type="domain" description="Trafficking protein particle complex subunit 11" evidence="8">
    <location>
        <begin position="263"/>
        <end position="517"/>
    </location>
</feature>
<evidence type="ECO:0000256" key="6">
    <source>
        <dbReference type="ARBA" id="ARBA00022892"/>
    </source>
</evidence>
<reference evidence="10" key="1">
    <citation type="journal article" date="2021" name="Genome Biol. Evol.">
        <title>A High-Quality Reference Genome for a Parasitic Bivalve with Doubly Uniparental Inheritance (Bivalvia: Unionida).</title>
        <authorList>
            <person name="Smith C.H."/>
        </authorList>
    </citation>
    <scope>NUCLEOTIDE SEQUENCE</scope>
    <source>
        <strain evidence="10">CHS0354</strain>
    </source>
</reference>
<feature type="domain" description="Trafficking protein particle complex subunit 11 C-terminal" evidence="9">
    <location>
        <begin position="1038"/>
        <end position="1086"/>
    </location>
</feature>
<dbReference type="GO" id="GO:0016192">
    <property type="term" value="P:vesicle-mediated transport"/>
    <property type="evidence" value="ECO:0007669"/>
    <property type="project" value="UniProtKB-KW"/>
</dbReference>
<organism evidence="10 11">
    <name type="scientific">Potamilus streckersoni</name>
    <dbReference type="NCBI Taxonomy" id="2493646"/>
    <lineage>
        <taxon>Eukaryota</taxon>
        <taxon>Metazoa</taxon>
        <taxon>Spiralia</taxon>
        <taxon>Lophotrochozoa</taxon>
        <taxon>Mollusca</taxon>
        <taxon>Bivalvia</taxon>
        <taxon>Autobranchia</taxon>
        <taxon>Heteroconchia</taxon>
        <taxon>Palaeoheterodonta</taxon>
        <taxon>Unionida</taxon>
        <taxon>Unionoidea</taxon>
        <taxon>Unionidae</taxon>
        <taxon>Ambleminae</taxon>
        <taxon>Lampsilini</taxon>
        <taxon>Potamilus</taxon>
    </lineage>
</organism>
<proteinExistence type="inferred from homology"/>
<reference evidence="10" key="3">
    <citation type="submission" date="2023-05" db="EMBL/GenBank/DDBJ databases">
        <authorList>
            <person name="Smith C.H."/>
        </authorList>
    </citation>
    <scope>NUCLEOTIDE SEQUENCE</scope>
    <source>
        <strain evidence="10">CHS0354</strain>
        <tissue evidence="10">Mantle</tissue>
    </source>
</reference>
<gene>
    <name evidence="10" type="ORF">CHS0354_041398</name>
</gene>
<dbReference type="Pfam" id="PF12742">
    <property type="entry name" value="Gryzun-like"/>
    <property type="match status" value="1"/>
</dbReference>
<evidence type="ECO:0000256" key="3">
    <source>
        <dbReference type="ARBA" id="ARBA00007051"/>
    </source>
</evidence>
<keyword evidence="5" id="KW-0813">Transport</keyword>
<comment type="caution">
    <text evidence="10">The sequence shown here is derived from an EMBL/GenBank/DDBJ whole genome shotgun (WGS) entry which is preliminary data.</text>
</comment>
<dbReference type="EMBL" id="JAEAOA010002346">
    <property type="protein sequence ID" value="KAK3606452.1"/>
    <property type="molecule type" value="Genomic_DNA"/>
</dbReference>